<dbReference type="InterPro" id="IPR008927">
    <property type="entry name" value="6-PGluconate_DH-like_C_sf"/>
</dbReference>
<dbReference type="InterPro" id="IPR029154">
    <property type="entry name" value="HIBADH-like_NADP-bd"/>
</dbReference>
<dbReference type="PANTHER" id="PTHR43580">
    <property type="entry name" value="OXIDOREDUCTASE GLYR1-RELATED"/>
    <property type="match status" value="1"/>
</dbReference>
<accession>A0ABW5AXB2</accession>
<dbReference type="RefSeq" id="WP_378319745.1">
    <property type="nucleotide sequence ID" value="NZ_JBHUHY010000004.1"/>
</dbReference>
<evidence type="ECO:0000259" key="4">
    <source>
        <dbReference type="Pfam" id="PF14833"/>
    </source>
</evidence>
<dbReference type="EMBL" id="JBHUHY010000004">
    <property type="protein sequence ID" value="MFD2186746.1"/>
    <property type="molecule type" value="Genomic_DNA"/>
</dbReference>
<dbReference type="Pfam" id="PF14833">
    <property type="entry name" value="NAD_binding_11"/>
    <property type="match status" value="1"/>
</dbReference>
<dbReference type="InterPro" id="IPR013328">
    <property type="entry name" value="6PGD_dom2"/>
</dbReference>
<keyword evidence="6" id="KW-1185">Reference proteome</keyword>
<evidence type="ECO:0000256" key="2">
    <source>
        <dbReference type="ARBA" id="ARBA00023027"/>
    </source>
</evidence>
<evidence type="ECO:0000313" key="5">
    <source>
        <dbReference type="EMBL" id="MFD2186746.1"/>
    </source>
</evidence>
<dbReference type="Gene3D" id="1.10.1040.10">
    <property type="entry name" value="N-(1-d-carboxylethyl)-l-norvaline Dehydrogenase, domain 2"/>
    <property type="match status" value="1"/>
</dbReference>
<organism evidence="5 6">
    <name type="scientific">Aquimarina celericrescens</name>
    <dbReference type="NCBI Taxonomy" id="1964542"/>
    <lineage>
        <taxon>Bacteria</taxon>
        <taxon>Pseudomonadati</taxon>
        <taxon>Bacteroidota</taxon>
        <taxon>Flavobacteriia</taxon>
        <taxon>Flavobacteriales</taxon>
        <taxon>Flavobacteriaceae</taxon>
        <taxon>Aquimarina</taxon>
    </lineage>
</organism>
<protein>
    <submittedName>
        <fullName evidence="5">NAD(P)-dependent oxidoreductase</fullName>
        <ecNumber evidence="5">1.1.-.-</ecNumber>
    </submittedName>
</protein>
<evidence type="ECO:0000256" key="1">
    <source>
        <dbReference type="ARBA" id="ARBA00023002"/>
    </source>
</evidence>
<evidence type="ECO:0000259" key="3">
    <source>
        <dbReference type="Pfam" id="PF03446"/>
    </source>
</evidence>
<proteinExistence type="predicted"/>
<dbReference type="Proteomes" id="UP001597344">
    <property type="component" value="Unassembled WGS sequence"/>
</dbReference>
<dbReference type="PIRSF" id="PIRSF000103">
    <property type="entry name" value="HIBADH"/>
    <property type="match status" value="1"/>
</dbReference>
<sequence>MKKIGCIGLGIMGSRMAANLQKEGYSLVVHNRTKDKATALLNQGAAWATTPQEVGQGTDVIITMLSTPEVVRETAIAENGFLYGMKKGALWINCSTVNPSFTQEMEVLAKKHEVRYIDAPVAGTKGPAESGELLFLVGGNTQDIEEATPLFEIMGKNTLSLGEVGKGTAMKMLINQLLGQSMVAFAEALVLGEAMGLKKETLFNVLLNTPVVAPVMSAVRPKLESGNYDPNFPLQWIYKDLHLSSISAYENNVATPNLNATKEIFAQAKQHGFGEQDFTAVYEFLKFKK</sequence>
<evidence type="ECO:0000313" key="6">
    <source>
        <dbReference type="Proteomes" id="UP001597344"/>
    </source>
</evidence>
<keyword evidence="2" id="KW-0520">NAD</keyword>
<dbReference type="InterPro" id="IPR036291">
    <property type="entry name" value="NAD(P)-bd_dom_sf"/>
</dbReference>
<dbReference type="EC" id="1.1.-.-" evidence="5"/>
<dbReference type="InterPro" id="IPR006115">
    <property type="entry name" value="6PGDH_NADP-bd"/>
</dbReference>
<dbReference type="SUPFAM" id="SSF51735">
    <property type="entry name" value="NAD(P)-binding Rossmann-fold domains"/>
    <property type="match status" value="1"/>
</dbReference>
<dbReference type="InterPro" id="IPR015815">
    <property type="entry name" value="HIBADH-related"/>
</dbReference>
<keyword evidence="1 5" id="KW-0560">Oxidoreductase</keyword>
<comment type="caution">
    <text evidence="5">The sequence shown here is derived from an EMBL/GenBank/DDBJ whole genome shotgun (WGS) entry which is preliminary data.</text>
</comment>
<dbReference type="InterPro" id="IPR051265">
    <property type="entry name" value="HIBADH-related_NP60_sf"/>
</dbReference>
<feature type="domain" description="6-phosphogluconate dehydrogenase NADP-binding" evidence="3">
    <location>
        <begin position="3"/>
        <end position="160"/>
    </location>
</feature>
<dbReference type="Gene3D" id="3.40.50.720">
    <property type="entry name" value="NAD(P)-binding Rossmann-like Domain"/>
    <property type="match status" value="1"/>
</dbReference>
<dbReference type="GO" id="GO:0016491">
    <property type="term" value="F:oxidoreductase activity"/>
    <property type="evidence" value="ECO:0007669"/>
    <property type="project" value="UniProtKB-KW"/>
</dbReference>
<dbReference type="Pfam" id="PF03446">
    <property type="entry name" value="NAD_binding_2"/>
    <property type="match status" value="1"/>
</dbReference>
<dbReference type="SUPFAM" id="SSF48179">
    <property type="entry name" value="6-phosphogluconate dehydrogenase C-terminal domain-like"/>
    <property type="match status" value="1"/>
</dbReference>
<name>A0ABW5AXB2_9FLAO</name>
<reference evidence="6" key="1">
    <citation type="journal article" date="2019" name="Int. J. Syst. Evol. Microbiol.">
        <title>The Global Catalogue of Microorganisms (GCM) 10K type strain sequencing project: providing services to taxonomists for standard genome sequencing and annotation.</title>
        <authorList>
            <consortium name="The Broad Institute Genomics Platform"/>
            <consortium name="The Broad Institute Genome Sequencing Center for Infectious Disease"/>
            <person name="Wu L."/>
            <person name="Ma J."/>
        </authorList>
    </citation>
    <scope>NUCLEOTIDE SEQUENCE [LARGE SCALE GENOMIC DNA]</scope>
    <source>
        <strain evidence="6">DT92</strain>
    </source>
</reference>
<gene>
    <name evidence="5" type="ORF">ACFSJT_08075</name>
</gene>
<dbReference type="PANTHER" id="PTHR43580:SF2">
    <property type="entry name" value="CYTOKINE-LIKE NUCLEAR FACTOR N-PAC"/>
    <property type="match status" value="1"/>
</dbReference>
<feature type="domain" description="3-hydroxyisobutyrate dehydrogenase-like NAD-binding" evidence="4">
    <location>
        <begin position="165"/>
        <end position="284"/>
    </location>
</feature>